<feature type="compositionally biased region" description="Basic and acidic residues" evidence="1">
    <location>
        <begin position="343"/>
        <end position="379"/>
    </location>
</feature>
<comment type="caution">
    <text evidence="2">The sequence shown here is derived from an EMBL/GenBank/DDBJ whole genome shotgun (WGS) entry which is preliminary data.</text>
</comment>
<proteinExistence type="predicted"/>
<organism evidence="2 3">
    <name type="scientific">Streptomyces parvulus</name>
    <dbReference type="NCBI Taxonomy" id="146923"/>
    <lineage>
        <taxon>Bacteria</taxon>
        <taxon>Bacillati</taxon>
        <taxon>Actinomycetota</taxon>
        <taxon>Actinomycetes</taxon>
        <taxon>Kitasatosporales</taxon>
        <taxon>Streptomycetaceae</taxon>
        <taxon>Streptomyces</taxon>
    </lineage>
</organism>
<feature type="region of interest" description="Disordered" evidence="1">
    <location>
        <begin position="763"/>
        <end position="782"/>
    </location>
</feature>
<evidence type="ECO:0000313" key="2">
    <source>
        <dbReference type="EMBL" id="RDD89081.1"/>
    </source>
</evidence>
<evidence type="ECO:0000313" key="3">
    <source>
        <dbReference type="Proteomes" id="UP000253742"/>
    </source>
</evidence>
<reference evidence="2 3" key="1">
    <citation type="submission" date="2018-07" db="EMBL/GenBank/DDBJ databases">
        <title>Genome guided investigation of antibiotics producing actinomycetales strain isolated from a Macau mangrove ecosystem.</title>
        <authorList>
            <person name="Hu D."/>
        </authorList>
    </citation>
    <scope>NUCLEOTIDE SEQUENCE [LARGE SCALE GENOMIC DNA]</scope>
    <source>
        <strain evidence="2 3">2297</strain>
    </source>
</reference>
<feature type="region of interest" description="Disordered" evidence="1">
    <location>
        <begin position="319"/>
        <end position="388"/>
    </location>
</feature>
<dbReference type="Pfam" id="PF06152">
    <property type="entry name" value="Phage_min_cap2"/>
    <property type="match status" value="1"/>
</dbReference>
<dbReference type="GO" id="GO:0005198">
    <property type="term" value="F:structural molecule activity"/>
    <property type="evidence" value="ECO:0007669"/>
    <property type="project" value="InterPro"/>
</dbReference>
<dbReference type="InterPro" id="IPR009319">
    <property type="entry name" value="Phage_A118_VSP1"/>
</dbReference>
<sequence>MVEDLAATTRDAYAAAEERLLGIIARQLAKGLDAPGWVEAKLAAVQQVRRAAQAVVDELGKATTLDVFDAVAEAYNVGHRSAVAELGALSDEARALVDERTPNAQAVDRLAQEAVDVVTATHRSILRAVVDGFRAVIASVAATPLLGTGTRRQATQDAMRAFADRGIQAFVDKAGRRWSLPSYAEMAVRTATARAATEAHMRTLETAGVELVVVSDAPRECPLCAPWEGRVLTISGPAGARTVEVEHATEDGRMVPVRVAGSLDEARARGLQHPNCRHSVSLYSPGLTRIEQATSDPDGHAAGQRQREIERTIRKWKRREAAAVDPVGQRVARAKVRQWQTAMRDHLKAHPDLRRLPHREQLDPSEQPAKKREEARRQNPDPTPEQVDAARVWSGDDASVRAMSDDQLAAAMRSNLLDDRARARIEAEADRRDLDALLDRAAPRGTLAADLTPFSDRELGRVIGHVDDADALRIAAELDRRDVAARLPGVRPDLVGLSDDELAARVRHAIEHGTDDVDQLAAEAHRRDMLAAMFPGGRLVDDLSALGDDDLAWVMQYANDGELLRIADEFDRRDGADAAPLPEPADTGDRVADMLADRDALAEAMGAVPDPVVWGALAGDGEATAPRDWGALSDEEIEALPDEEFAQFRNSEAAAAYWQRVEERAAKAAEEAGEEAVPEHRITRAEAREMYWEWVQRQIADAEAATNGYMFNKKYATKGYSYESLFTGPHRIGYARASDELKEWWETHPRLTQAEFITQVTGKTQRWATGASENRWGEQMKR</sequence>
<protein>
    <submittedName>
        <fullName evidence="2">Phage capsid protein</fullName>
    </submittedName>
</protein>
<dbReference type="AlphaFoldDB" id="A0A369V8G6"/>
<evidence type="ECO:0000256" key="1">
    <source>
        <dbReference type="SAM" id="MobiDB-lite"/>
    </source>
</evidence>
<dbReference type="EMBL" id="QQBH01000005">
    <property type="protein sequence ID" value="RDD89081.1"/>
    <property type="molecule type" value="Genomic_DNA"/>
</dbReference>
<dbReference type="OrthoDB" id="3197444at2"/>
<name>A0A369V8G6_9ACTN</name>
<accession>A0A369V8G6</accession>
<gene>
    <name evidence="2" type="ORF">DVZ84_08720</name>
</gene>
<dbReference type="Proteomes" id="UP000253742">
    <property type="component" value="Unassembled WGS sequence"/>
</dbReference>